<dbReference type="Proteomes" id="UP000283509">
    <property type="component" value="Unassembled WGS sequence"/>
</dbReference>
<keyword evidence="4" id="KW-0812">Transmembrane</keyword>
<dbReference type="Pfam" id="PF12796">
    <property type="entry name" value="Ank_2"/>
    <property type="match status" value="1"/>
</dbReference>
<dbReference type="OrthoDB" id="6354779at2759"/>
<reference evidence="5 6" key="2">
    <citation type="submission" date="2019-01" db="EMBL/GenBank/DDBJ databases">
        <title>The decoding of complex shrimp genome reveals the adaptation for benthos swimmer, frequently molting mechanism and breeding impact on genome.</title>
        <authorList>
            <person name="Sun Y."/>
            <person name="Gao Y."/>
            <person name="Yu Y."/>
        </authorList>
    </citation>
    <scope>NUCLEOTIDE SEQUENCE [LARGE SCALE GENOMIC DNA]</scope>
    <source>
        <tissue evidence="5">Muscle</tissue>
    </source>
</reference>
<dbReference type="SUPFAM" id="SSF140860">
    <property type="entry name" value="Pseudo ankyrin repeat-like"/>
    <property type="match status" value="1"/>
</dbReference>
<dbReference type="InterPro" id="IPR002110">
    <property type="entry name" value="Ankyrin_rpt"/>
</dbReference>
<feature type="transmembrane region" description="Helical" evidence="4">
    <location>
        <begin position="94"/>
        <end position="118"/>
    </location>
</feature>
<feature type="repeat" description="ANK" evidence="3">
    <location>
        <begin position="673"/>
        <end position="705"/>
    </location>
</feature>
<keyword evidence="6" id="KW-1185">Reference proteome</keyword>
<evidence type="ECO:0000256" key="4">
    <source>
        <dbReference type="SAM" id="Phobius"/>
    </source>
</evidence>
<organism evidence="5 6">
    <name type="scientific">Penaeus vannamei</name>
    <name type="common">Whiteleg shrimp</name>
    <name type="synonym">Litopenaeus vannamei</name>
    <dbReference type="NCBI Taxonomy" id="6689"/>
    <lineage>
        <taxon>Eukaryota</taxon>
        <taxon>Metazoa</taxon>
        <taxon>Ecdysozoa</taxon>
        <taxon>Arthropoda</taxon>
        <taxon>Crustacea</taxon>
        <taxon>Multicrustacea</taxon>
        <taxon>Malacostraca</taxon>
        <taxon>Eumalacostraca</taxon>
        <taxon>Eucarida</taxon>
        <taxon>Decapoda</taxon>
        <taxon>Dendrobranchiata</taxon>
        <taxon>Penaeoidea</taxon>
        <taxon>Penaeidae</taxon>
        <taxon>Penaeus</taxon>
    </lineage>
</organism>
<keyword evidence="4" id="KW-0472">Membrane</keyword>
<evidence type="ECO:0000313" key="5">
    <source>
        <dbReference type="EMBL" id="ROT71854.1"/>
    </source>
</evidence>
<comment type="caution">
    <text evidence="5">The sequence shown here is derived from an EMBL/GenBank/DDBJ whole genome shotgun (WGS) entry which is preliminary data.</text>
</comment>
<evidence type="ECO:0000256" key="1">
    <source>
        <dbReference type="ARBA" id="ARBA00022737"/>
    </source>
</evidence>
<dbReference type="PROSITE" id="PS50297">
    <property type="entry name" value="ANK_REP_REGION"/>
    <property type="match status" value="1"/>
</dbReference>
<dbReference type="PANTHER" id="PTHR24201">
    <property type="entry name" value="ANK_REP_REGION DOMAIN-CONTAINING PROTEIN"/>
    <property type="match status" value="1"/>
</dbReference>
<keyword evidence="4" id="KW-1133">Transmembrane helix</keyword>
<reference evidence="5 6" key="1">
    <citation type="submission" date="2018-04" db="EMBL/GenBank/DDBJ databases">
        <authorList>
            <person name="Zhang X."/>
            <person name="Yuan J."/>
            <person name="Li F."/>
            <person name="Xiang J."/>
        </authorList>
    </citation>
    <scope>NUCLEOTIDE SEQUENCE [LARGE SCALE GENOMIC DNA]</scope>
    <source>
        <tissue evidence="5">Muscle</tissue>
    </source>
</reference>
<dbReference type="SUPFAM" id="SSF48403">
    <property type="entry name" value="Ankyrin repeat"/>
    <property type="match status" value="1"/>
</dbReference>
<proteinExistence type="predicted"/>
<dbReference type="InterPro" id="IPR036770">
    <property type="entry name" value="Ankyrin_rpt-contain_sf"/>
</dbReference>
<dbReference type="PANTHER" id="PTHR24201:SF15">
    <property type="entry name" value="ANKYRIN REPEAT DOMAIN-CONTAINING PROTEIN 66"/>
    <property type="match status" value="1"/>
</dbReference>
<name>A0A423T5T2_PENVA</name>
<accession>A0A423T5T2</accession>
<dbReference type="InterPro" id="IPR050776">
    <property type="entry name" value="Ank_Repeat/CDKN_Inhibitor"/>
</dbReference>
<dbReference type="EMBL" id="QCYY01002239">
    <property type="protein sequence ID" value="ROT71854.1"/>
    <property type="molecule type" value="Genomic_DNA"/>
</dbReference>
<protein>
    <submittedName>
        <fullName evidence="5">Uncharacterized protein</fullName>
    </submittedName>
</protein>
<dbReference type="SMART" id="SM00248">
    <property type="entry name" value="ANK"/>
    <property type="match status" value="4"/>
</dbReference>
<keyword evidence="2 3" id="KW-0040">ANK repeat</keyword>
<sequence length="1138" mass="127842">MQWAVWCIFRTNIRYQQQARVKRAWHGHECTWSRCWSVLPWGRLGQSRGFDVEDQLCPCSRIPLSTSQMYSTPNLTRPIPLASAVAPAVGWSGWWAALAVILAILLGFVVVMCVISHYHRPKIQLPLRLWNAVASGEQEEVEQVLVTLAPDPEKALEGWTTSPYEEAHHRGHYYVLRTLEEFMGKEPEVPQSDLILSVMQTHTRNVEAVFEAARGGQYRYGGGVDVLLRAHSLPGTLQDQFGYSLLHYAASVKLADGGPLWLATDIRSLVESHQVFVNAVDYKGRTALHALAEAASTSERNTCWDGKALSVSQAWVSMAALVLKLGCDPRLPDRHSHHPDQLARAAGNHILAEELAKASQRLGAIDSTEKLCQFKDLAKAAKYGDVHTMQSLLMEVVPVLPLGARSDPLLEAVQGGHRDAVFLLFSAGAPLCAQGLVGNTPFEVAHSTKGLPALFPALVRKAFSDRLQVEISQLACSDKDEVDLKNGLDTLKTIAENSGHRLEEELRTWFHNSSSLNYTKLLAKAAGMGLTLTCQLLGVAGVRLNALPGEVPPLELALRRRHHDTAYALCRDLRMNPYATKCEATDVSQRLVSDLLDSELIRFERKLQKTGIDKMTSESLMTYARSVREKQQLREPTRTFLYLLAELSLITILHRMRKLCPNLCIDTLVHEGVGATMLHVAAAYGKTNMVEYLLFQGASHAIRTYAGLTPVHLAATRGYKECMEYIVNYTGEEPDLNHGLSPNDVFQDFAENIKNCHLDVLSKEEATAIASANGNHLRAKLMLAKRCEVLGIRNVQDIQEIIEKEQKIIESMNFSEIKSIIEKDLNVFLKEITQIDPRFTGKLVSFCSTSEKNEFFLPDDFEFYIELEDYHALQGGCITVSDRAGKEAKDCEEVFRLTSTRDEDLFEVSRFKDSFYKAAQEALSKTAFKNLALVPPFFTHSLVGVSLFALYLGKPRATLVRVSVTPVVKAPVPHEHQWQHLPERLQNPQSEKGHEHLANTAEGAWIYLFNFMHEHIISSLRKEELIVLQTCVFFCKLLKAYWWLPKREQRRYGCVWQTSPLGVDVPSPRTLITLFLAELMEEGEEVLRKEVFVEKVISVLRRAPKPEKFSGSFKSSQRRHPIVVGEVRAIMLFLKGIQ</sequence>
<evidence type="ECO:0000313" key="6">
    <source>
        <dbReference type="Proteomes" id="UP000283509"/>
    </source>
</evidence>
<dbReference type="Gene3D" id="1.25.40.20">
    <property type="entry name" value="Ankyrin repeat-containing domain"/>
    <property type="match status" value="3"/>
</dbReference>
<gene>
    <name evidence="5" type="ORF">C7M84_009825</name>
</gene>
<dbReference type="STRING" id="6689.A0A423T5T2"/>
<evidence type="ECO:0000256" key="3">
    <source>
        <dbReference type="PROSITE-ProRule" id="PRU00023"/>
    </source>
</evidence>
<evidence type="ECO:0000256" key="2">
    <source>
        <dbReference type="ARBA" id="ARBA00023043"/>
    </source>
</evidence>
<keyword evidence="1" id="KW-0677">Repeat</keyword>
<dbReference type="PROSITE" id="PS50088">
    <property type="entry name" value="ANK_REPEAT"/>
    <property type="match status" value="1"/>
</dbReference>
<dbReference type="AlphaFoldDB" id="A0A423T5T2"/>